<keyword evidence="2" id="KW-1185">Reference proteome</keyword>
<organism evidence="1 2">
    <name type="scientific">Erpetoichthys calabaricus</name>
    <name type="common">Rope fish</name>
    <name type="synonym">Calamoichthys calabaricus</name>
    <dbReference type="NCBI Taxonomy" id="27687"/>
    <lineage>
        <taxon>Eukaryota</taxon>
        <taxon>Metazoa</taxon>
        <taxon>Chordata</taxon>
        <taxon>Craniata</taxon>
        <taxon>Vertebrata</taxon>
        <taxon>Euteleostomi</taxon>
        <taxon>Actinopterygii</taxon>
        <taxon>Polypteriformes</taxon>
        <taxon>Polypteridae</taxon>
        <taxon>Erpetoichthys</taxon>
    </lineage>
</organism>
<protein>
    <submittedName>
        <fullName evidence="1">Uncharacterized protein</fullName>
    </submittedName>
</protein>
<name>A0A8C4X3P0_ERPCA</name>
<sequence length="81" mass="9452">DLHHGTMQPTILSLELLKKILCDTPKSRLFEEFMPLQYTSQKQNGINYWIKVNTSARWSLVHLDVCFLQAASTNRPTCPFW</sequence>
<reference evidence="1" key="2">
    <citation type="submission" date="2025-08" db="UniProtKB">
        <authorList>
            <consortium name="Ensembl"/>
        </authorList>
    </citation>
    <scope>IDENTIFICATION</scope>
</reference>
<reference evidence="1" key="3">
    <citation type="submission" date="2025-09" db="UniProtKB">
        <authorList>
            <consortium name="Ensembl"/>
        </authorList>
    </citation>
    <scope>IDENTIFICATION</scope>
</reference>
<proteinExistence type="predicted"/>
<evidence type="ECO:0000313" key="2">
    <source>
        <dbReference type="Proteomes" id="UP000694620"/>
    </source>
</evidence>
<reference evidence="1" key="1">
    <citation type="submission" date="2021-06" db="EMBL/GenBank/DDBJ databases">
        <authorList>
            <consortium name="Wellcome Sanger Institute Data Sharing"/>
        </authorList>
    </citation>
    <scope>NUCLEOTIDE SEQUENCE [LARGE SCALE GENOMIC DNA]</scope>
</reference>
<dbReference type="Ensembl" id="ENSECRT00000002476.1">
    <property type="protein sequence ID" value="ENSECRP00000002442.1"/>
    <property type="gene ID" value="ENSECRG00000001675.1"/>
</dbReference>
<evidence type="ECO:0000313" key="1">
    <source>
        <dbReference type="Ensembl" id="ENSECRP00000002442.1"/>
    </source>
</evidence>
<dbReference type="AlphaFoldDB" id="A0A8C4X3P0"/>
<dbReference type="Proteomes" id="UP000694620">
    <property type="component" value="Chromosome 1"/>
</dbReference>
<accession>A0A8C4X3P0</accession>